<feature type="non-terminal residue" evidence="1">
    <location>
        <position position="1"/>
    </location>
</feature>
<name>A0AA38CWB4_TAXCH</name>
<protein>
    <submittedName>
        <fullName evidence="1">Uncharacterized protein</fullName>
    </submittedName>
</protein>
<evidence type="ECO:0000313" key="1">
    <source>
        <dbReference type="EMBL" id="KAH9304214.1"/>
    </source>
</evidence>
<dbReference type="Proteomes" id="UP000824469">
    <property type="component" value="Unassembled WGS sequence"/>
</dbReference>
<dbReference type="AlphaFoldDB" id="A0AA38CWB4"/>
<dbReference type="EMBL" id="JAHRHJ020000008">
    <property type="protein sequence ID" value="KAH9304214.1"/>
    <property type="molecule type" value="Genomic_DNA"/>
</dbReference>
<comment type="caution">
    <text evidence="1">The sequence shown here is derived from an EMBL/GenBank/DDBJ whole genome shotgun (WGS) entry which is preliminary data.</text>
</comment>
<organism evidence="1 2">
    <name type="scientific">Taxus chinensis</name>
    <name type="common">Chinese yew</name>
    <name type="synonym">Taxus wallichiana var. chinensis</name>
    <dbReference type="NCBI Taxonomy" id="29808"/>
    <lineage>
        <taxon>Eukaryota</taxon>
        <taxon>Viridiplantae</taxon>
        <taxon>Streptophyta</taxon>
        <taxon>Embryophyta</taxon>
        <taxon>Tracheophyta</taxon>
        <taxon>Spermatophyta</taxon>
        <taxon>Pinopsida</taxon>
        <taxon>Pinidae</taxon>
        <taxon>Conifers II</taxon>
        <taxon>Cupressales</taxon>
        <taxon>Taxaceae</taxon>
        <taxon>Taxus</taxon>
    </lineage>
</organism>
<accession>A0AA38CWB4</accession>
<proteinExistence type="predicted"/>
<reference evidence="1 2" key="1">
    <citation type="journal article" date="2021" name="Nat. Plants">
        <title>The Taxus genome provides insights into paclitaxel biosynthesis.</title>
        <authorList>
            <person name="Xiong X."/>
            <person name="Gou J."/>
            <person name="Liao Q."/>
            <person name="Li Y."/>
            <person name="Zhou Q."/>
            <person name="Bi G."/>
            <person name="Li C."/>
            <person name="Du R."/>
            <person name="Wang X."/>
            <person name="Sun T."/>
            <person name="Guo L."/>
            <person name="Liang H."/>
            <person name="Lu P."/>
            <person name="Wu Y."/>
            <person name="Zhang Z."/>
            <person name="Ro D.K."/>
            <person name="Shang Y."/>
            <person name="Huang S."/>
            <person name="Yan J."/>
        </authorList>
    </citation>
    <scope>NUCLEOTIDE SEQUENCE [LARGE SCALE GENOMIC DNA]</scope>
    <source>
        <strain evidence="1">Ta-2019</strain>
    </source>
</reference>
<keyword evidence="2" id="KW-1185">Reference proteome</keyword>
<dbReference type="OMA" id="PWRIRIP"/>
<gene>
    <name evidence="1" type="ORF">KI387_008618</name>
</gene>
<evidence type="ECO:0000313" key="2">
    <source>
        <dbReference type="Proteomes" id="UP000824469"/>
    </source>
</evidence>
<sequence length="118" mass="13771">KTHIKELNGDRPKTTSVKLETIFEDEPVCSRPNGIKIRRRRIKLFGMRWRIRISKLKVRRIISPFKVLRRLRDAYVRMMLALESKGGIVIGNQVVYPAAMPGMIIHRHHELPVHGLRA</sequence>